<gene>
    <name evidence="1" type="ORF">CC86DRAFT_92433</name>
</gene>
<dbReference type="PANTHER" id="PTHR14097:SF9">
    <property type="entry name" value="EPIMERASE, PUTATIVE (AFU_ORTHOLOGUE AFUA_8G07320)-RELATED"/>
    <property type="match status" value="1"/>
</dbReference>
<dbReference type="AlphaFoldDB" id="A0A6A7AIY8"/>
<keyword evidence="2" id="KW-1185">Reference proteome</keyword>
<dbReference type="EMBL" id="MU006217">
    <property type="protein sequence ID" value="KAF2832647.1"/>
    <property type="molecule type" value="Genomic_DNA"/>
</dbReference>
<organism evidence="1 2">
    <name type="scientific">Ophiobolus disseminans</name>
    <dbReference type="NCBI Taxonomy" id="1469910"/>
    <lineage>
        <taxon>Eukaryota</taxon>
        <taxon>Fungi</taxon>
        <taxon>Dikarya</taxon>
        <taxon>Ascomycota</taxon>
        <taxon>Pezizomycotina</taxon>
        <taxon>Dothideomycetes</taxon>
        <taxon>Pleosporomycetidae</taxon>
        <taxon>Pleosporales</taxon>
        <taxon>Pleosporineae</taxon>
        <taxon>Phaeosphaeriaceae</taxon>
        <taxon>Ophiobolus</taxon>
    </lineage>
</organism>
<dbReference type="OrthoDB" id="3535423at2759"/>
<sequence>MKLIVAGATGFVGGEVLYAALQHPSVTGVVSLSRRAVLDPRVINHAKWEGIVLDNFETYPPDAMARMKDAVGCIWAIGGLAPKFSDYASVHRANVVYPVAAARKFAEELAPDLGPNRRFRFVYTSGALAERDQQKQLWTMRDSRLIKPKTA</sequence>
<dbReference type="PANTHER" id="PTHR14097">
    <property type="entry name" value="OXIDOREDUCTASE HTATIP2"/>
    <property type="match status" value="1"/>
</dbReference>
<dbReference type="Proteomes" id="UP000799424">
    <property type="component" value="Unassembled WGS sequence"/>
</dbReference>
<name>A0A6A7AIY8_9PLEO</name>
<reference evidence="1" key="1">
    <citation type="journal article" date="2020" name="Stud. Mycol.">
        <title>101 Dothideomycetes genomes: a test case for predicting lifestyles and emergence of pathogens.</title>
        <authorList>
            <person name="Haridas S."/>
            <person name="Albert R."/>
            <person name="Binder M."/>
            <person name="Bloem J."/>
            <person name="Labutti K."/>
            <person name="Salamov A."/>
            <person name="Andreopoulos B."/>
            <person name="Baker S."/>
            <person name="Barry K."/>
            <person name="Bills G."/>
            <person name="Bluhm B."/>
            <person name="Cannon C."/>
            <person name="Castanera R."/>
            <person name="Culley D."/>
            <person name="Daum C."/>
            <person name="Ezra D."/>
            <person name="Gonzalez J."/>
            <person name="Henrissat B."/>
            <person name="Kuo A."/>
            <person name="Liang C."/>
            <person name="Lipzen A."/>
            <person name="Lutzoni F."/>
            <person name="Magnuson J."/>
            <person name="Mondo S."/>
            <person name="Nolan M."/>
            <person name="Ohm R."/>
            <person name="Pangilinan J."/>
            <person name="Park H.-J."/>
            <person name="Ramirez L."/>
            <person name="Alfaro M."/>
            <person name="Sun H."/>
            <person name="Tritt A."/>
            <person name="Yoshinaga Y."/>
            <person name="Zwiers L.-H."/>
            <person name="Turgeon B."/>
            <person name="Goodwin S."/>
            <person name="Spatafora J."/>
            <person name="Crous P."/>
            <person name="Grigoriev I."/>
        </authorList>
    </citation>
    <scope>NUCLEOTIDE SEQUENCE</scope>
    <source>
        <strain evidence="1">CBS 113818</strain>
    </source>
</reference>
<evidence type="ECO:0008006" key="3">
    <source>
        <dbReference type="Google" id="ProtNLM"/>
    </source>
</evidence>
<dbReference type="Gene3D" id="3.40.50.720">
    <property type="entry name" value="NAD(P)-binding Rossmann-like Domain"/>
    <property type="match status" value="1"/>
</dbReference>
<dbReference type="InterPro" id="IPR036291">
    <property type="entry name" value="NAD(P)-bd_dom_sf"/>
</dbReference>
<proteinExistence type="predicted"/>
<accession>A0A6A7AIY8</accession>
<evidence type="ECO:0000313" key="2">
    <source>
        <dbReference type="Proteomes" id="UP000799424"/>
    </source>
</evidence>
<protein>
    <recommendedName>
        <fullName evidence="3">NAD(P)-binding domain-containing protein</fullName>
    </recommendedName>
</protein>
<evidence type="ECO:0000313" key="1">
    <source>
        <dbReference type="EMBL" id="KAF2832647.1"/>
    </source>
</evidence>
<dbReference type="SUPFAM" id="SSF51735">
    <property type="entry name" value="NAD(P)-binding Rossmann-fold domains"/>
    <property type="match status" value="1"/>
</dbReference>